<organism evidence="1 2">
    <name type="scientific">Methanofollis tationis</name>
    <dbReference type="NCBI Taxonomy" id="81417"/>
    <lineage>
        <taxon>Archaea</taxon>
        <taxon>Methanobacteriati</taxon>
        <taxon>Methanobacteriota</taxon>
        <taxon>Stenosarchaea group</taxon>
        <taxon>Methanomicrobia</taxon>
        <taxon>Methanomicrobiales</taxon>
        <taxon>Methanomicrobiaceae</taxon>
        <taxon>Methanofollis</taxon>
    </lineage>
</organism>
<comment type="caution">
    <text evidence="1">The sequence shown here is derived from an EMBL/GenBank/DDBJ whole genome shotgun (WGS) entry which is preliminary data.</text>
</comment>
<sequence length="100" mass="11095">MDGEQVVISISRDISERERLESLKKNALQQIGHNIEQFATLGDHIRNPLAVIVGLASLEETASSVQILEAAGLIDALVTELDRGWIESENVRAFLRKHYG</sequence>
<proteinExistence type="predicted"/>
<dbReference type="AlphaFoldDB" id="A0A7K4HM09"/>
<evidence type="ECO:0000313" key="2">
    <source>
        <dbReference type="Proteomes" id="UP000570823"/>
    </source>
</evidence>
<accession>A0A7K4HM09</accession>
<dbReference type="RefSeq" id="WP_176787462.1">
    <property type="nucleotide sequence ID" value="NZ_JABXWR010000001.1"/>
</dbReference>
<gene>
    <name evidence="1" type="ORF">HWN36_00950</name>
</gene>
<name>A0A7K4HM09_9EURY</name>
<dbReference type="Proteomes" id="UP000570823">
    <property type="component" value="Unassembled WGS sequence"/>
</dbReference>
<reference evidence="1 2" key="1">
    <citation type="submission" date="2020-06" db="EMBL/GenBank/DDBJ databases">
        <title>Methanofollis fontis sp. nov., a methanogen isolated from marine sediments near a cold seep at Four-Way Closure Ridge offshore southwestern Taiwan.</title>
        <authorList>
            <person name="Chen S.-C."/>
            <person name="Teng N.-H."/>
            <person name="Lin Y.-S."/>
            <person name="Lai M.-C."/>
            <person name="Chen H.-H."/>
            <person name="Wang C.-C."/>
        </authorList>
    </citation>
    <scope>NUCLEOTIDE SEQUENCE [LARGE SCALE GENOMIC DNA]</scope>
    <source>
        <strain evidence="1 2">DSM 2702</strain>
    </source>
</reference>
<evidence type="ECO:0000313" key="1">
    <source>
        <dbReference type="EMBL" id="NVO65918.1"/>
    </source>
</evidence>
<keyword evidence="2" id="KW-1185">Reference proteome</keyword>
<protein>
    <recommendedName>
        <fullName evidence="3">PAC domain-containing protein</fullName>
    </recommendedName>
</protein>
<dbReference type="OrthoDB" id="107070at2157"/>
<dbReference type="EMBL" id="JABXWR010000001">
    <property type="protein sequence ID" value="NVO65918.1"/>
    <property type="molecule type" value="Genomic_DNA"/>
</dbReference>
<evidence type="ECO:0008006" key="3">
    <source>
        <dbReference type="Google" id="ProtNLM"/>
    </source>
</evidence>